<keyword evidence="9" id="KW-0645">Protease</keyword>
<dbReference type="Pfam" id="PF07580">
    <property type="entry name" value="Peptidase_M26_C"/>
    <property type="match status" value="1"/>
</dbReference>
<dbReference type="GO" id="GO:0004222">
    <property type="term" value="F:metalloendopeptidase activity"/>
    <property type="evidence" value="ECO:0007669"/>
    <property type="project" value="InterPro"/>
</dbReference>
<evidence type="ECO:0000256" key="5">
    <source>
        <dbReference type="SAM" id="MobiDB-lite"/>
    </source>
</evidence>
<dbReference type="NCBIfam" id="TIGR01167">
    <property type="entry name" value="LPXTG_anchor"/>
    <property type="match status" value="1"/>
</dbReference>
<dbReference type="EC" id="3.4.24.13" evidence="10"/>
<keyword evidence="1" id="KW-0134">Cell wall</keyword>
<dbReference type="Proteomes" id="UP000073485">
    <property type="component" value="Unassembled WGS sequence"/>
</dbReference>
<reference evidence="11 12" key="1">
    <citation type="submission" date="2016-02" db="EMBL/GenBank/DDBJ databases">
        <authorList>
            <consortium name="Pathogen Informatics"/>
        </authorList>
    </citation>
    <scope>NUCLEOTIDE SEQUENCE [LARGE SCALE GENOMIC DNA]</scope>
    <source>
        <strain evidence="9 12">LSS30</strain>
        <strain evidence="10 11">LSS48</strain>
    </source>
</reference>
<feature type="domain" description="Peptidase M26 C-terminal" evidence="8">
    <location>
        <begin position="307"/>
        <end position="1074"/>
    </location>
</feature>
<dbReference type="GO" id="GO:0005576">
    <property type="term" value="C:extracellular region"/>
    <property type="evidence" value="ECO:0007669"/>
    <property type="project" value="InterPro"/>
</dbReference>
<evidence type="ECO:0000256" key="2">
    <source>
        <dbReference type="ARBA" id="ARBA00022525"/>
    </source>
</evidence>
<evidence type="ECO:0000259" key="7">
    <source>
        <dbReference type="Pfam" id="PF00746"/>
    </source>
</evidence>
<evidence type="ECO:0000313" key="9">
    <source>
        <dbReference type="EMBL" id="CYU31402.1"/>
    </source>
</evidence>
<gene>
    <name evidence="10" type="primary">zmpC_2</name>
    <name evidence="9" type="synonym">zmpC_1</name>
    <name evidence="9" type="ORF">ERS132392_00242</name>
    <name evidence="10" type="ORF">ERS132410_00669</name>
</gene>
<dbReference type="RefSeq" id="WP_044753807.1">
    <property type="nucleotide sequence ID" value="NZ_CEDH01000048.1"/>
</dbReference>
<evidence type="ECO:0000259" key="8">
    <source>
        <dbReference type="Pfam" id="PF07580"/>
    </source>
</evidence>
<dbReference type="InterPro" id="IPR011505">
    <property type="entry name" value="Peptidase_M26_C_dom"/>
</dbReference>
<sequence>MYTKKIALKQLAISSTTVAIVSSLWGSQPPIVYANDASTVSVQYHYIAQDELTSSEKDSVLSKLKTVSPSKETATENQTIYLIYKTEPKKIFGILPATGETGINLLTIGGGLLLVLGISLAGKGKKRRIISSILLLTATGSILPIQSIQALESNLLAGYNQVHQLKVGDQLPDPSNIKQYQYVGYVTDKDIGPQSTENKESSSTTASSQQQDSTDSAINNETLLFNLKKLDPTSDNQQLKKAANNIGADHKLASSKTISLVPMADKAIISDIQGREENINTLLAHFEDGSTLFFPLQYTENKDKRAYYQVADWGVTYSPLQTLQDYSDILDKVVPSLQAVEFRSENMYTALSITENQEQQMDRLYLEEPFNKVKTNIRDYLKKALINDESVKLDDPESVTQTIRTIEENKEIILLSLAYLDRWYDIDYGEINSKELTMFHTDFFGGEADALDALITFGQNDYQSYSPQRSYFSYAENFASVTDKASLTDFLEAYREIFLPEMSDNDWFKQTTDAFIVETKSTVLSDEDNSRLNVYERLKDPQIPEEVITPRIRDTYPNMLLPLLTTSEDNVYIISNLSNLIFSSYDRYIDQSLKLSNPEVYQAELSKIKEQILADAELYRAHYDMWYRILPDYHKHTLLYFQPVWGGHGNYAYDASSYAWKGVWYSDTGKLTPEFVEKMQNDATAETTAAIQEVFGPSGTYFLPELTWAGAYAWRQEVNFVITPLLGTDGAVTLTHEMVHAFDYDKFLLDHNRRAGMQLEAFPEGMLQAPDRVDYPIIGFNSLSDYSGHTGTRYHNVSPERFQNSADLQQYMQGLFDLIYTLEYAEGTAILKQDKDTQRQWFHKLETKEKLIPGAEEYGPYGVNLKRDFTDEEWNSIELKTVDDLVDNDVTVRRESANRIERDPDNPEEVMNNGYHKLSLFAPIWATATTERVPGDLSFRRTAFELLAEKGYENGMVPYMSNQYKQADSDVVPDSLIFANILPEYNGDYKTFKKAMYQERVQKLAFLKPVTINYDGQELTVANYEQLQELMDQAVLADVVAGNFTTENTKVSELKGLLHDAYLKLTDDYRTSIFTE</sequence>
<dbReference type="AlphaFoldDB" id="A0A0Z8CTU5"/>
<protein>
    <submittedName>
        <fullName evidence="10">Zinc metalloproteinase C</fullName>
        <ecNumber evidence="10">3.4.24.13</ecNumber>
    </submittedName>
</protein>
<keyword evidence="6" id="KW-0812">Transmembrane</keyword>
<keyword evidence="3" id="KW-0732">Signal</keyword>
<keyword evidence="6" id="KW-0472">Membrane</keyword>
<evidence type="ECO:0000256" key="6">
    <source>
        <dbReference type="SAM" id="Phobius"/>
    </source>
</evidence>
<name>A0A0Z8CTU5_STRSU</name>
<feature type="domain" description="Gram-positive cocci surface proteins LPxTG" evidence="7">
    <location>
        <begin position="95"/>
        <end position="126"/>
    </location>
</feature>
<evidence type="ECO:0000256" key="4">
    <source>
        <dbReference type="ARBA" id="ARBA00023088"/>
    </source>
</evidence>
<feature type="region of interest" description="Disordered" evidence="5">
    <location>
        <begin position="191"/>
        <end position="215"/>
    </location>
</feature>
<keyword evidence="6" id="KW-1133">Transmembrane helix</keyword>
<feature type="transmembrane region" description="Helical" evidence="6">
    <location>
        <begin position="102"/>
        <end position="122"/>
    </location>
</feature>
<feature type="transmembrane region" description="Helical" evidence="6">
    <location>
        <begin position="129"/>
        <end position="148"/>
    </location>
</feature>
<dbReference type="InterPro" id="IPR019931">
    <property type="entry name" value="LPXTG_anchor"/>
</dbReference>
<organism evidence="10 11">
    <name type="scientific">Streptococcus suis</name>
    <dbReference type="NCBI Taxonomy" id="1307"/>
    <lineage>
        <taxon>Bacteria</taxon>
        <taxon>Bacillati</taxon>
        <taxon>Bacillota</taxon>
        <taxon>Bacilli</taxon>
        <taxon>Lactobacillales</taxon>
        <taxon>Streptococcaceae</taxon>
        <taxon>Streptococcus</taxon>
    </lineage>
</organism>
<evidence type="ECO:0000256" key="1">
    <source>
        <dbReference type="ARBA" id="ARBA00022512"/>
    </source>
</evidence>
<keyword evidence="9" id="KW-0482">Metalloprotease</keyword>
<dbReference type="GO" id="GO:0008270">
    <property type="term" value="F:zinc ion binding"/>
    <property type="evidence" value="ECO:0007669"/>
    <property type="project" value="InterPro"/>
</dbReference>
<dbReference type="EMBL" id="FIGO01000003">
    <property type="protein sequence ID" value="CYU61276.1"/>
    <property type="molecule type" value="Genomic_DNA"/>
</dbReference>
<evidence type="ECO:0000256" key="3">
    <source>
        <dbReference type="ARBA" id="ARBA00022729"/>
    </source>
</evidence>
<keyword evidence="2" id="KW-0964">Secreted</keyword>
<keyword evidence="10" id="KW-0378">Hydrolase</keyword>
<dbReference type="Pfam" id="PF00746">
    <property type="entry name" value="Gram_pos_anchor"/>
    <property type="match status" value="1"/>
</dbReference>
<evidence type="ECO:0000313" key="11">
    <source>
        <dbReference type="Proteomes" id="UP000073485"/>
    </source>
</evidence>
<dbReference type="EMBL" id="FIGH01000001">
    <property type="protein sequence ID" value="CYU31402.1"/>
    <property type="molecule type" value="Genomic_DNA"/>
</dbReference>
<dbReference type="Proteomes" id="UP000074664">
    <property type="component" value="Unassembled WGS sequence"/>
</dbReference>
<feature type="compositionally biased region" description="Low complexity" evidence="5">
    <location>
        <begin position="201"/>
        <end position="215"/>
    </location>
</feature>
<evidence type="ECO:0000313" key="10">
    <source>
        <dbReference type="EMBL" id="CYU61276.1"/>
    </source>
</evidence>
<proteinExistence type="predicted"/>
<accession>A0A0Z8CTU5</accession>
<keyword evidence="4" id="KW-0572">Peptidoglycan-anchor</keyword>
<evidence type="ECO:0000313" key="12">
    <source>
        <dbReference type="Proteomes" id="UP000074664"/>
    </source>
</evidence>